<dbReference type="AlphaFoldDB" id="J0P5F8"/>
<evidence type="ECO:0000313" key="2">
    <source>
        <dbReference type="EMBL" id="EJF52657.1"/>
    </source>
</evidence>
<reference evidence="3" key="1">
    <citation type="journal article" date="2012" name="Stand. Genomic Sci.">
        <title>Permanent draft genome sequence of the gliding predator Saprospira grandis strain Sa g1 (= HR1).</title>
        <authorList>
            <person name="Mavromatis K."/>
            <person name="Chertkov O."/>
            <person name="Lapidus A."/>
            <person name="Nolan M."/>
            <person name="Lucas S."/>
            <person name="Tice H."/>
            <person name="Del Rio T.G."/>
            <person name="Cheng J.F."/>
            <person name="Han C."/>
            <person name="Tapia R."/>
            <person name="Bruce D."/>
            <person name="Goodwin L.A."/>
            <person name="Pitluck S."/>
            <person name="Huntemann M."/>
            <person name="Liolios K."/>
            <person name="Pagani I."/>
            <person name="Ivanova N."/>
            <person name="Mikhailova N."/>
            <person name="Pati A."/>
            <person name="Chen A."/>
            <person name="Palaniappan K."/>
            <person name="Land M."/>
            <person name="Brambilla E.M."/>
            <person name="Rohde M."/>
            <person name="Spring S."/>
            <person name="Goker M."/>
            <person name="Detter J.C."/>
            <person name="Bristow J."/>
            <person name="Eisen J.A."/>
            <person name="Markowitz V."/>
            <person name="Hugenholtz P."/>
            <person name="Kyrpides N.C."/>
            <person name="Klenk H.P."/>
            <person name="Woyke T."/>
        </authorList>
    </citation>
    <scope>NUCLEOTIDE SEQUENCE [LARGE SCALE GENOMIC DNA]</scope>
    <source>
        <strain evidence="3">DSM 2844</strain>
    </source>
</reference>
<dbReference type="Proteomes" id="UP000005113">
    <property type="component" value="Unassembled WGS sequence"/>
</dbReference>
<dbReference type="OrthoDB" id="9840854at2"/>
<dbReference type="EMBL" id="JH719942">
    <property type="protein sequence ID" value="EJF52657.1"/>
    <property type="molecule type" value="Genomic_DNA"/>
</dbReference>
<organism evidence="2 3">
    <name type="scientific">Saprospira grandis DSM 2844</name>
    <dbReference type="NCBI Taxonomy" id="694433"/>
    <lineage>
        <taxon>Bacteria</taxon>
        <taxon>Pseudomonadati</taxon>
        <taxon>Bacteroidota</taxon>
        <taxon>Saprospiria</taxon>
        <taxon>Saprospirales</taxon>
        <taxon>Saprospiraceae</taxon>
        <taxon>Saprospira</taxon>
    </lineage>
</organism>
<feature type="transmembrane region" description="Helical" evidence="1">
    <location>
        <begin position="75"/>
        <end position="98"/>
    </location>
</feature>
<keyword evidence="1" id="KW-0812">Transmembrane</keyword>
<keyword evidence="1" id="KW-1133">Transmembrane helix</keyword>
<feature type="transmembrane region" description="Helical" evidence="1">
    <location>
        <begin position="12"/>
        <end position="34"/>
    </location>
</feature>
<sequence length="141" mass="15977">MLNLEEKEKSSPLARFIQLLLALIVVSVLIYVVIGFLKQFVWWIVAALSVGVLLINRQLLLRVYNYIKGLYAKNIWLGIGGSLLGLAAFSPFLGFLYLKTLWDFGSSRLLPSKKKNKPLDIPFSDIEEIKEEGKDEPPILQ</sequence>
<proteinExistence type="predicted"/>
<protein>
    <submittedName>
        <fullName evidence="2">Uncharacterized protein</fullName>
    </submittedName>
</protein>
<name>J0P5F8_9BACT</name>
<keyword evidence="1" id="KW-0472">Membrane</keyword>
<evidence type="ECO:0000313" key="3">
    <source>
        <dbReference type="Proteomes" id="UP000005113"/>
    </source>
</evidence>
<feature type="transmembrane region" description="Helical" evidence="1">
    <location>
        <begin position="40"/>
        <end position="63"/>
    </location>
</feature>
<dbReference type="RefSeq" id="WP_002657768.1">
    <property type="nucleotide sequence ID" value="NZ_JH719942.1"/>
</dbReference>
<dbReference type="HOGENOM" id="CLU_1823967_0_0_10"/>
<accession>J0P5F8</accession>
<gene>
    <name evidence="2" type="ORF">SapgrDRAFT_0925</name>
</gene>
<evidence type="ECO:0000256" key="1">
    <source>
        <dbReference type="SAM" id="Phobius"/>
    </source>
</evidence>